<dbReference type="Proteomes" id="UP000229805">
    <property type="component" value="Unassembled WGS sequence"/>
</dbReference>
<accession>A0A2M7UIQ2</accession>
<dbReference type="AlphaFoldDB" id="A0A2M7UIQ2"/>
<comment type="caution">
    <text evidence="1">The sequence shown here is derived from an EMBL/GenBank/DDBJ whole genome shotgun (WGS) entry which is preliminary data.</text>
</comment>
<evidence type="ECO:0000313" key="2">
    <source>
        <dbReference type="Proteomes" id="UP000229805"/>
    </source>
</evidence>
<evidence type="ECO:0000313" key="1">
    <source>
        <dbReference type="EMBL" id="PIZ71100.1"/>
    </source>
</evidence>
<protein>
    <submittedName>
        <fullName evidence="1">Uncharacterized protein</fullName>
    </submittedName>
</protein>
<reference evidence="2" key="1">
    <citation type="submission" date="2017-09" db="EMBL/GenBank/DDBJ databases">
        <title>Depth-based differentiation of microbial function through sediment-hosted aquifers and enrichment of novel symbionts in the deep terrestrial subsurface.</title>
        <authorList>
            <person name="Probst A.J."/>
            <person name="Ladd B."/>
            <person name="Jarett J.K."/>
            <person name="Geller-Mcgrath D.E."/>
            <person name="Sieber C.M.K."/>
            <person name="Emerson J.B."/>
            <person name="Anantharaman K."/>
            <person name="Thomas B.C."/>
            <person name="Malmstrom R."/>
            <person name="Stieglmeier M."/>
            <person name="Klingl A."/>
            <person name="Woyke T."/>
            <person name="Ryan C.M."/>
            <person name="Banfield J.F."/>
        </authorList>
    </citation>
    <scope>NUCLEOTIDE SEQUENCE [LARGE SCALE GENOMIC DNA]</scope>
</reference>
<dbReference type="EMBL" id="PFOG01000067">
    <property type="protein sequence ID" value="PIZ71100.1"/>
    <property type="molecule type" value="Genomic_DNA"/>
</dbReference>
<sequence>MDDSINKELSDKLNSLQLELDDAFFGYLRRMRGIANRGKGVEALLREEYGRFAKDVVMIHEKAKSYLQKINLEDDKKKIDEIRARLYQW</sequence>
<name>A0A2M7UIQ2_9BACT</name>
<proteinExistence type="predicted"/>
<organism evidence="1 2">
    <name type="scientific">Candidatus Portnoybacteria bacterium CG_4_10_14_0_2_um_filter_44_20</name>
    <dbReference type="NCBI Taxonomy" id="1974799"/>
    <lineage>
        <taxon>Bacteria</taxon>
        <taxon>Candidatus Portnoyibacteriota</taxon>
    </lineage>
</organism>
<gene>
    <name evidence="1" type="ORF">COY11_01740</name>
</gene>